<gene>
    <name evidence="1" type="ORF">CJ263_11700</name>
</gene>
<dbReference type="Pfam" id="PF11964">
    <property type="entry name" value="SpoIIAA-like"/>
    <property type="match status" value="1"/>
</dbReference>
<sequence length="119" mass="14193">MLQITDIKSENVVATIASGKLSQHDLEKIHPLIHSILEKGLKVRWYFEMNDFQGWHIEGLWKDFTKDVEHEKEYEKIALVGEKKWRKWATQFMKPFCNAEIKYFGPDQKQEAKIWIESN</sequence>
<evidence type="ECO:0000313" key="1">
    <source>
        <dbReference type="EMBL" id="ASV30828.1"/>
    </source>
</evidence>
<dbReference type="Proteomes" id="UP000215244">
    <property type="component" value="Chromosome"/>
</dbReference>
<dbReference type="EMBL" id="CP022957">
    <property type="protein sequence ID" value="ASV30828.1"/>
    <property type="molecule type" value="Genomic_DNA"/>
</dbReference>
<protein>
    <submittedName>
        <fullName evidence="1">STAS/SEC14 domain-containing protein</fullName>
    </submittedName>
</protein>
<dbReference type="OrthoDB" id="9811577at2"/>
<dbReference type="Gene3D" id="3.40.50.10600">
    <property type="entry name" value="SpoIIaa-like domains"/>
    <property type="match status" value="1"/>
</dbReference>
<dbReference type="SUPFAM" id="SSF52091">
    <property type="entry name" value="SpoIIaa-like"/>
    <property type="match status" value="1"/>
</dbReference>
<organism evidence="1 2">
    <name type="scientific">Maribacter cobaltidurans</name>
    <dbReference type="NCBI Taxonomy" id="1178778"/>
    <lineage>
        <taxon>Bacteria</taxon>
        <taxon>Pseudomonadati</taxon>
        <taxon>Bacteroidota</taxon>
        <taxon>Flavobacteriia</taxon>
        <taxon>Flavobacteriales</taxon>
        <taxon>Flavobacteriaceae</taxon>
        <taxon>Maribacter</taxon>
    </lineage>
</organism>
<evidence type="ECO:0000313" key="2">
    <source>
        <dbReference type="Proteomes" id="UP000215244"/>
    </source>
</evidence>
<dbReference type="InterPro" id="IPR038396">
    <property type="entry name" value="SpoIIAA-like_sf"/>
</dbReference>
<keyword evidence="2" id="KW-1185">Reference proteome</keyword>
<dbReference type="InterPro" id="IPR036513">
    <property type="entry name" value="STAS_dom_sf"/>
</dbReference>
<dbReference type="KEGG" id="marb:CJ263_11700"/>
<dbReference type="InterPro" id="IPR021866">
    <property type="entry name" value="SpoIIAA-like"/>
</dbReference>
<proteinExistence type="predicted"/>
<dbReference type="AlphaFoldDB" id="A0A223V744"/>
<reference evidence="1 2" key="1">
    <citation type="submission" date="2017-08" db="EMBL/GenBank/DDBJ databases">
        <title>The complete genome sequence of Maribacter sp. B1, isolated from deep-sea sediment.</title>
        <authorList>
            <person name="Wu Y.-H."/>
            <person name="Cheng H."/>
            <person name="Xu X.-W."/>
        </authorList>
    </citation>
    <scope>NUCLEOTIDE SEQUENCE [LARGE SCALE GENOMIC DNA]</scope>
    <source>
        <strain evidence="1 2">B1</strain>
    </source>
</reference>
<name>A0A223V744_9FLAO</name>
<dbReference type="RefSeq" id="WP_094997445.1">
    <property type="nucleotide sequence ID" value="NZ_BMJL01000020.1"/>
</dbReference>
<accession>A0A223V744</accession>